<evidence type="ECO:0000313" key="3">
    <source>
        <dbReference type="Proteomes" id="UP000688137"/>
    </source>
</evidence>
<comment type="caution">
    <text evidence="2">The sequence shown here is derived from an EMBL/GenBank/DDBJ whole genome shotgun (WGS) entry which is preliminary data.</text>
</comment>
<proteinExistence type="predicted"/>
<dbReference type="PANTHER" id="PTHR21580:SF28">
    <property type="entry name" value="BOREALIN N-TERMINAL DOMAIN-CONTAINING PROTEIN-RELATED"/>
    <property type="match status" value="1"/>
</dbReference>
<dbReference type="Pfam" id="PF07004">
    <property type="entry name" value="SHIPPO-rpt"/>
    <property type="match status" value="1"/>
</dbReference>
<accession>A0A8S1M580</accession>
<organism evidence="2 3">
    <name type="scientific">Paramecium primaurelia</name>
    <dbReference type="NCBI Taxonomy" id="5886"/>
    <lineage>
        <taxon>Eukaryota</taxon>
        <taxon>Sar</taxon>
        <taxon>Alveolata</taxon>
        <taxon>Ciliophora</taxon>
        <taxon>Intramacronucleata</taxon>
        <taxon>Oligohymenophorea</taxon>
        <taxon>Peniculida</taxon>
        <taxon>Parameciidae</taxon>
        <taxon>Paramecium</taxon>
    </lineage>
</organism>
<dbReference type="PANTHER" id="PTHR21580">
    <property type="entry name" value="SHIPPO-1-RELATED"/>
    <property type="match status" value="1"/>
</dbReference>
<sequence>MNQLLQEEQIQQQDEQNINEQNINEQNDQIDQEKEVQQDQQEKDSKVDDEQKEFYSQDTPQQQQQQIEDQPEKRQQIVQQNSKRVDSQEEIKTTTQRKELNKRIETEKQYGQKTTSERTFKTLEQIYSKRNTQSLLHLRTSEQFDTKIIHDQINRSHSKQQYTFSKAERFSKAKESYCSIQFYDSQIQTQLNKRAAALGYGNKSDFTKKDKYIPGPTDYNIKLSLNPGVKFGYGRDETMIKGIHGRPNKNPAPNLYQVKDIVTTYKYSMGERTSAKHIYLQSTTPAPGRYDVGGLNAKGNYFFGRFKSSGAPVISPSTTIAKRLKRIPGPGTYDPPGDIGDLRTYLPSQYSTRSGFRFGFQERQTQNIKNKQFPGPGTYQLPSEFGDYEYPPLI</sequence>
<gene>
    <name evidence="2" type="ORF">PPRIM_AZ9-3.1.T0540102</name>
</gene>
<name>A0A8S1M580_PARPR</name>
<evidence type="ECO:0008006" key="4">
    <source>
        <dbReference type="Google" id="ProtNLM"/>
    </source>
</evidence>
<evidence type="ECO:0000256" key="1">
    <source>
        <dbReference type="SAM" id="MobiDB-lite"/>
    </source>
</evidence>
<keyword evidence="3" id="KW-1185">Reference proteome</keyword>
<protein>
    <recommendedName>
        <fullName evidence="4">Sperm-tail PG-rich repeat protein</fullName>
    </recommendedName>
</protein>
<dbReference type="InterPro" id="IPR010736">
    <property type="entry name" value="SHIPPO-rpt"/>
</dbReference>
<reference evidence="2" key="1">
    <citation type="submission" date="2021-01" db="EMBL/GenBank/DDBJ databases">
        <authorList>
            <consortium name="Genoscope - CEA"/>
            <person name="William W."/>
        </authorList>
    </citation>
    <scope>NUCLEOTIDE SEQUENCE</scope>
</reference>
<feature type="compositionally biased region" description="Basic and acidic residues" evidence="1">
    <location>
        <begin position="31"/>
        <end position="55"/>
    </location>
</feature>
<feature type="region of interest" description="Disordered" evidence="1">
    <location>
        <begin position="1"/>
        <end position="97"/>
    </location>
</feature>
<dbReference type="InterPro" id="IPR051291">
    <property type="entry name" value="CIMAP"/>
</dbReference>
<dbReference type="AlphaFoldDB" id="A0A8S1M580"/>
<evidence type="ECO:0000313" key="2">
    <source>
        <dbReference type="EMBL" id="CAD8075237.1"/>
    </source>
</evidence>
<feature type="compositionally biased region" description="Low complexity" evidence="1">
    <location>
        <begin position="57"/>
        <end position="68"/>
    </location>
</feature>
<dbReference type="EMBL" id="CAJJDM010000054">
    <property type="protein sequence ID" value="CAD8075237.1"/>
    <property type="molecule type" value="Genomic_DNA"/>
</dbReference>
<dbReference type="OMA" id="TEKQYGQ"/>
<feature type="compositionally biased region" description="Basic and acidic residues" evidence="1">
    <location>
        <begin position="83"/>
        <end position="97"/>
    </location>
</feature>
<feature type="compositionally biased region" description="Low complexity" evidence="1">
    <location>
        <begin position="1"/>
        <end position="29"/>
    </location>
</feature>
<dbReference type="Proteomes" id="UP000688137">
    <property type="component" value="Unassembled WGS sequence"/>
</dbReference>